<feature type="compositionally biased region" description="Polar residues" evidence="2">
    <location>
        <begin position="129"/>
        <end position="141"/>
    </location>
</feature>
<dbReference type="Proteomes" id="UP000245207">
    <property type="component" value="Unassembled WGS sequence"/>
</dbReference>
<feature type="compositionally biased region" description="Low complexity" evidence="2">
    <location>
        <begin position="1"/>
        <end position="15"/>
    </location>
</feature>
<organism evidence="3 4">
    <name type="scientific">Artemisia annua</name>
    <name type="common">Sweet wormwood</name>
    <dbReference type="NCBI Taxonomy" id="35608"/>
    <lineage>
        <taxon>Eukaryota</taxon>
        <taxon>Viridiplantae</taxon>
        <taxon>Streptophyta</taxon>
        <taxon>Embryophyta</taxon>
        <taxon>Tracheophyta</taxon>
        <taxon>Spermatophyta</taxon>
        <taxon>Magnoliopsida</taxon>
        <taxon>eudicotyledons</taxon>
        <taxon>Gunneridae</taxon>
        <taxon>Pentapetalae</taxon>
        <taxon>asterids</taxon>
        <taxon>campanulids</taxon>
        <taxon>Asterales</taxon>
        <taxon>Asteraceae</taxon>
        <taxon>Asteroideae</taxon>
        <taxon>Anthemideae</taxon>
        <taxon>Artemisiinae</taxon>
        <taxon>Artemisia</taxon>
    </lineage>
</organism>
<dbReference type="CDD" id="cd11650">
    <property type="entry name" value="AT4G37440_like"/>
    <property type="match status" value="1"/>
</dbReference>
<name>A0A2U1PZK4_ARTAN</name>
<feature type="compositionally biased region" description="Acidic residues" evidence="2">
    <location>
        <begin position="39"/>
        <end position="51"/>
    </location>
</feature>
<comment type="caution">
    <text evidence="3">The sequence shown here is derived from an EMBL/GenBank/DDBJ whole genome shotgun (WGS) entry which is preliminary data.</text>
</comment>
<keyword evidence="1" id="KW-0175">Coiled coil</keyword>
<gene>
    <name evidence="3" type="ORF">CTI12_AA093020</name>
</gene>
<evidence type="ECO:0000313" key="4">
    <source>
        <dbReference type="Proteomes" id="UP000245207"/>
    </source>
</evidence>
<feature type="region of interest" description="Disordered" evidence="2">
    <location>
        <begin position="129"/>
        <end position="152"/>
    </location>
</feature>
<protein>
    <submittedName>
        <fullName evidence="3">Uncharacterized protein</fullName>
    </submittedName>
</protein>
<sequence length="441" mass="50322">MPIVQLNNNNHQQQQPVTDIDETEYSTSFGDTTSLSSTNDDDDDSITDSEVESSNNNNNNNLFSDDDFSTVFRVRKKRLTNHWKSFVRPLMWRCKWAELKIKQFESQALKYAKKIAAADLTKHLASSQPIPEGFSSRSMPYTQRRQRKFMKRRKRVRVEETTDADLYMSRHVLFSYHDSKKSDPDEISLMDDFDEPEQNTTSQEVLDHGLHTNWLFLENDDNDMEQLLQKIDMADTRVQKLKAQLDLVISENAQMFPSEAQTSAIHSPTFSTCNADAVSVGGLGGMTRHNSELDLEGLEMSEHAVSNYGEGFHIPDIIESTVGTLSSVDVTRHQSQTGDSCEKILDNMLVHDETTEGERHTLRSCQKQVIVKQERVKSEEQESNHQVVPMETDTATKDAVPLELKPCIKTEFQIPTTKRKRGERKGGSGNWSRQRQGEPDN</sequence>
<proteinExistence type="predicted"/>
<feature type="coiled-coil region" evidence="1">
    <location>
        <begin position="217"/>
        <end position="244"/>
    </location>
</feature>
<dbReference type="PANTHER" id="PTHR34057">
    <property type="entry name" value="ELONGATION FACTOR"/>
    <property type="match status" value="1"/>
</dbReference>
<dbReference type="STRING" id="35608.A0A2U1PZK4"/>
<accession>A0A2U1PZK4</accession>
<reference evidence="3 4" key="1">
    <citation type="journal article" date="2018" name="Mol. Plant">
        <title>The genome of Artemisia annua provides insight into the evolution of Asteraceae family and artemisinin biosynthesis.</title>
        <authorList>
            <person name="Shen Q."/>
            <person name="Zhang L."/>
            <person name="Liao Z."/>
            <person name="Wang S."/>
            <person name="Yan T."/>
            <person name="Shi P."/>
            <person name="Liu M."/>
            <person name="Fu X."/>
            <person name="Pan Q."/>
            <person name="Wang Y."/>
            <person name="Lv Z."/>
            <person name="Lu X."/>
            <person name="Zhang F."/>
            <person name="Jiang W."/>
            <person name="Ma Y."/>
            <person name="Chen M."/>
            <person name="Hao X."/>
            <person name="Li L."/>
            <person name="Tang Y."/>
            <person name="Lv G."/>
            <person name="Zhou Y."/>
            <person name="Sun X."/>
            <person name="Brodelius P.E."/>
            <person name="Rose J.K.C."/>
            <person name="Tang K."/>
        </authorList>
    </citation>
    <scope>NUCLEOTIDE SEQUENCE [LARGE SCALE GENOMIC DNA]</scope>
    <source>
        <strain evidence="4">cv. Huhao1</strain>
        <tissue evidence="3">Leaf</tissue>
    </source>
</reference>
<evidence type="ECO:0000256" key="1">
    <source>
        <dbReference type="SAM" id="Coils"/>
    </source>
</evidence>
<dbReference type="InterPro" id="IPR038745">
    <property type="entry name" value="AT4G37440-like"/>
</dbReference>
<feature type="region of interest" description="Disordered" evidence="2">
    <location>
        <begin position="410"/>
        <end position="441"/>
    </location>
</feature>
<dbReference type="PANTHER" id="PTHR34057:SF1">
    <property type="entry name" value="ELONGATION FACTOR"/>
    <property type="match status" value="1"/>
</dbReference>
<evidence type="ECO:0000313" key="3">
    <source>
        <dbReference type="EMBL" id="PWA91113.1"/>
    </source>
</evidence>
<feature type="region of interest" description="Disordered" evidence="2">
    <location>
        <begin position="1"/>
        <end position="62"/>
    </location>
</feature>
<dbReference type="OrthoDB" id="21648at2759"/>
<feature type="compositionally biased region" description="Low complexity" evidence="2">
    <location>
        <begin position="52"/>
        <end position="61"/>
    </location>
</feature>
<dbReference type="AlphaFoldDB" id="A0A2U1PZK4"/>
<dbReference type="EMBL" id="PKPP01000570">
    <property type="protein sequence ID" value="PWA91113.1"/>
    <property type="molecule type" value="Genomic_DNA"/>
</dbReference>
<evidence type="ECO:0000256" key="2">
    <source>
        <dbReference type="SAM" id="MobiDB-lite"/>
    </source>
</evidence>
<keyword evidence="4" id="KW-1185">Reference proteome</keyword>